<sequence>MKHLSPHYVCDLKNKSESKNCVISQSKIKNIVYIFSSVLCTSEKPQELDGNYIQPVVLRGTIRLHLDFSSYILKMKNTLLNNCIRQTLTHVYYCFQVYFLLLLIMIRQT</sequence>
<evidence type="ECO:0000313" key="3">
    <source>
        <dbReference type="Proteomes" id="UP001445076"/>
    </source>
</evidence>
<dbReference type="AlphaFoldDB" id="A0AAW0XXZ6"/>
<name>A0AAW0XXZ6_CHEQU</name>
<keyword evidence="1" id="KW-0812">Transmembrane</keyword>
<reference evidence="2 3" key="1">
    <citation type="journal article" date="2024" name="BMC Genomics">
        <title>Genome assembly of redclaw crayfish (Cherax quadricarinatus) provides insights into its immune adaptation and hypoxia tolerance.</title>
        <authorList>
            <person name="Liu Z."/>
            <person name="Zheng J."/>
            <person name="Li H."/>
            <person name="Fang K."/>
            <person name="Wang S."/>
            <person name="He J."/>
            <person name="Zhou D."/>
            <person name="Weng S."/>
            <person name="Chi M."/>
            <person name="Gu Z."/>
            <person name="He J."/>
            <person name="Li F."/>
            <person name="Wang M."/>
        </authorList>
    </citation>
    <scope>NUCLEOTIDE SEQUENCE [LARGE SCALE GENOMIC DNA]</scope>
    <source>
        <strain evidence="2">ZL_2023a</strain>
    </source>
</reference>
<comment type="caution">
    <text evidence="2">The sequence shown here is derived from an EMBL/GenBank/DDBJ whole genome shotgun (WGS) entry which is preliminary data.</text>
</comment>
<keyword evidence="3" id="KW-1185">Reference proteome</keyword>
<gene>
    <name evidence="2" type="ORF">OTU49_000581</name>
</gene>
<proteinExistence type="predicted"/>
<feature type="transmembrane region" description="Helical" evidence="1">
    <location>
        <begin position="90"/>
        <end position="106"/>
    </location>
</feature>
<evidence type="ECO:0000313" key="2">
    <source>
        <dbReference type="EMBL" id="KAK8744721.1"/>
    </source>
</evidence>
<organism evidence="2 3">
    <name type="scientific">Cherax quadricarinatus</name>
    <name type="common">Australian red claw crayfish</name>
    <dbReference type="NCBI Taxonomy" id="27406"/>
    <lineage>
        <taxon>Eukaryota</taxon>
        <taxon>Metazoa</taxon>
        <taxon>Ecdysozoa</taxon>
        <taxon>Arthropoda</taxon>
        <taxon>Crustacea</taxon>
        <taxon>Multicrustacea</taxon>
        <taxon>Malacostraca</taxon>
        <taxon>Eumalacostraca</taxon>
        <taxon>Eucarida</taxon>
        <taxon>Decapoda</taxon>
        <taxon>Pleocyemata</taxon>
        <taxon>Astacidea</taxon>
        <taxon>Parastacoidea</taxon>
        <taxon>Parastacidae</taxon>
        <taxon>Cherax</taxon>
    </lineage>
</organism>
<accession>A0AAW0XXZ6</accession>
<keyword evidence="1" id="KW-0472">Membrane</keyword>
<evidence type="ECO:0000256" key="1">
    <source>
        <dbReference type="SAM" id="Phobius"/>
    </source>
</evidence>
<protein>
    <submittedName>
        <fullName evidence="2">Uncharacterized protein</fullName>
    </submittedName>
</protein>
<dbReference type="EMBL" id="JARKIK010000021">
    <property type="protein sequence ID" value="KAK8744721.1"/>
    <property type="molecule type" value="Genomic_DNA"/>
</dbReference>
<dbReference type="Proteomes" id="UP001445076">
    <property type="component" value="Unassembled WGS sequence"/>
</dbReference>
<keyword evidence="1" id="KW-1133">Transmembrane helix</keyword>